<dbReference type="FunFam" id="2.40.110.10:FF:000002">
    <property type="entry name" value="Acyl-CoA dehydrogenase fadE12"/>
    <property type="match status" value="1"/>
</dbReference>
<name>T1AWB2_9ZZZZ</name>
<feature type="non-terminal residue" evidence="9">
    <location>
        <position position="298"/>
    </location>
</feature>
<dbReference type="InterPro" id="IPR013786">
    <property type="entry name" value="AcylCoA_DH/ox_N"/>
</dbReference>
<dbReference type="SUPFAM" id="SSF56645">
    <property type="entry name" value="Acyl-CoA dehydrogenase NM domain-like"/>
    <property type="match status" value="1"/>
</dbReference>
<evidence type="ECO:0000259" key="7">
    <source>
        <dbReference type="Pfam" id="PF02770"/>
    </source>
</evidence>
<feature type="domain" description="Acyl-CoA dehydrogenase/oxidase C-terminal" evidence="6">
    <location>
        <begin position="229"/>
        <end position="295"/>
    </location>
</feature>
<feature type="domain" description="Acyl-CoA dehydrogenase/oxidase N-terminal" evidence="8">
    <location>
        <begin position="12"/>
        <end position="117"/>
    </location>
</feature>
<dbReference type="EMBL" id="AUZY01004141">
    <property type="protein sequence ID" value="EQD64921.1"/>
    <property type="molecule type" value="Genomic_DNA"/>
</dbReference>
<dbReference type="GO" id="GO:0003995">
    <property type="term" value="F:acyl-CoA dehydrogenase activity"/>
    <property type="evidence" value="ECO:0007669"/>
    <property type="project" value="TreeGrafter"/>
</dbReference>
<proteinExistence type="inferred from homology"/>
<keyword evidence="5" id="KW-0560">Oxidoreductase</keyword>
<evidence type="ECO:0000259" key="8">
    <source>
        <dbReference type="Pfam" id="PF02771"/>
    </source>
</evidence>
<dbReference type="Gene3D" id="1.20.140.10">
    <property type="entry name" value="Butyryl-CoA Dehydrogenase, subunit A, domain 3"/>
    <property type="match status" value="1"/>
</dbReference>
<evidence type="ECO:0000256" key="4">
    <source>
        <dbReference type="ARBA" id="ARBA00022827"/>
    </source>
</evidence>
<evidence type="ECO:0000256" key="3">
    <source>
        <dbReference type="ARBA" id="ARBA00022630"/>
    </source>
</evidence>
<evidence type="ECO:0000256" key="5">
    <source>
        <dbReference type="ARBA" id="ARBA00023002"/>
    </source>
</evidence>
<gene>
    <name evidence="9" type="ORF">B1B_06554</name>
</gene>
<dbReference type="Pfam" id="PF02770">
    <property type="entry name" value="Acyl-CoA_dh_M"/>
    <property type="match status" value="1"/>
</dbReference>
<dbReference type="PANTHER" id="PTHR43884">
    <property type="entry name" value="ACYL-COA DEHYDROGENASE"/>
    <property type="match status" value="1"/>
</dbReference>
<protein>
    <submittedName>
        <fullName evidence="9">Isovaleryl-CoA dehydrogenase</fullName>
    </submittedName>
</protein>
<organism evidence="9">
    <name type="scientific">mine drainage metagenome</name>
    <dbReference type="NCBI Taxonomy" id="410659"/>
    <lineage>
        <taxon>unclassified sequences</taxon>
        <taxon>metagenomes</taxon>
        <taxon>ecological metagenomes</taxon>
    </lineage>
</organism>
<comment type="caution">
    <text evidence="9">The sequence shown here is derived from an EMBL/GenBank/DDBJ whole genome shotgun (WGS) entry which is preliminary data.</text>
</comment>
<dbReference type="InterPro" id="IPR006091">
    <property type="entry name" value="Acyl-CoA_Oxase/DH_mid-dom"/>
</dbReference>
<dbReference type="Gene3D" id="2.40.110.10">
    <property type="entry name" value="Butyryl-CoA Dehydrogenase, subunit A, domain 2"/>
    <property type="match status" value="1"/>
</dbReference>
<evidence type="ECO:0000256" key="1">
    <source>
        <dbReference type="ARBA" id="ARBA00001974"/>
    </source>
</evidence>
<dbReference type="AlphaFoldDB" id="T1AWB2"/>
<dbReference type="Pfam" id="PF02771">
    <property type="entry name" value="Acyl-CoA_dh_N"/>
    <property type="match status" value="1"/>
</dbReference>
<dbReference type="InterPro" id="IPR037069">
    <property type="entry name" value="AcylCoA_DH/ox_N_sf"/>
</dbReference>
<dbReference type="PANTHER" id="PTHR43884:SF12">
    <property type="entry name" value="ISOVALERYL-COA DEHYDROGENASE, MITOCHONDRIAL-RELATED"/>
    <property type="match status" value="1"/>
</dbReference>
<sequence>MRPAGIMGTPDWRQRARRFVNDRLAPIAADIDRTDRVPSDLMATLGTEGFTGLGIPAEWGGSGGNSESTAAVLEELATASAAVATDLSVHLSVCAAPILRWGTDAQRTRFLRPLAAGRFLGAFGLTEPGVGSDAAHLVTRYERVPHGFRLRGSKMFITNGASAAVVLAFATRDPALGSRGISAFLIPQGTPGYSVAQRLDKMGIRGSETTELVFEDAQLPEDALLGAEGEGLSIALGALAGGRIGIAACALGVARAAFEEMCRSARLRSREEDRACVARAYVELESARAWLRRGAREG</sequence>
<feature type="domain" description="Acyl-CoA oxidase/dehydrogenase middle" evidence="7">
    <location>
        <begin position="122"/>
        <end position="216"/>
    </location>
</feature>
<dbReference type="InterPro" id="IPR036250">
    <property type="entry name" value="AcylCo_DH-like_C"/>
</dbReference>
<reference evidence="9" key="2">
    <citation type="journal article" date="2014" name="ISME J.">
        <title>Microbial stratification in low pH oxic and suboxic macroscopic growths along an acid mine drainage.</title>
        <authorList>
            <person name="Mendez-Garcia C."/>
            <person name="Mesa V."/>
            <person name="Sprenger R.R."/>
            <person name="Richter M."/>
            <person name="Diez M.S."/>
            <person name="Solano J."/>
            <person name="Bargiela R."/>
            <person name="Golyshina O.V."/>
            <person name="Manteca A."/>
            <person name="Ramos J.L."/>
            <person name="Gallego J.R."/>
            <person name="Llorente I."/>
            <person name="Martins Dos Santos V.A."/>
            <person name="Jensen O.N."/>
            <person name="Pelaez A.I."/>
            <person name="Sanchez J."/>
            <person name="Ferrer M."/>
        </authorList>
    </citation>
    <scope>NUCLEOTIDE SEQUENCE</scope>
</reference>
<comment type="cofactor">
    <cofactor evidence="1">
        <name>FAD</name>
        <dbReference type="ChEBI" id="CHEBI:57692"/>
    </cofactor>
</comment>
<keyword evidence="4" id="KW-0274">FAD</keyword>
<dbReference type="Pfam" id="PF00441">
    <property type="entry name" value="Acyl-CoA_dh_1"/>
    <property type="match status" value="1"/>
</dbReference>
<accession>T1AWB2</accession>
<dbReference type="InterPro" id="IPR046373">
    <property type="entry name" value="Acyl-CoA_Oxase/DH_mid-dom_sf"/>
</dbReference>
<reference evidence="9" key="1">
    <citation type="submission" date="2013-08" db="EMBL/GenBank/DDBJ databases">
        <authorList>
            <person name="Mendez C."/>
            <person name="Richter M."/>
            <person name="Ferrer M."/>
            <person name="Sanchez J."/>
        </authorList>
    </citation>
    <scope>NUCLEOTIDE SEQUENCE</scope>
</reference>
<evidence type="ECO:0000259" key="6">
    <source>
        <dbReference type="Pfam" id="PF00441"/>
    </source>
</evidence>
<dbReference type="SUPFAM" id="SSF47203">
    <property type="entry name" value="Acyl-CoA dehydrogenase C-terminal domain-like"/>
    <property type="match status" value="1"/>
</dbReference>
<dbReference type="InterPro" id="IPR009100">
    <property type="entry name" value="AcylCoA_DH/oxidase_NM_dom_sf"/>
</dbReference>
<dbReference type="Gene3D" id="1.10.540.10">
    <property type="entry name" value="Acyl-CoA dehydrogenase/oxidase, N-terminal domain"/>
    <property type="match status" value="1"/>
</dbReference>
<evidence type="ECO:0000313" key="9">
    <source>
        <dbReference type="EMBL" id="EQD64921.1"/>
    </source>
</evidence>
<dbReference type="GO" id="GO:0050660">
    <property type="term" value="F:flavin adenine dinucleotide binding"/>
    <property type="evidence" value="ECO:0007669"/>
    <property type="project" value="InterPro"/>
</dbReference>
<comment type="similarity">
    <text evidence="2">Belongs to the acyl-CoA dehydrogenase family.</text>
</comment>
<dbReference type="InterPro" id="IPR009075">
    <property type="entry name" value="AcylCo_DH/oxidase_C"/>
</dbReference>
<evidence type="ECO:0000256" key="2">
    <source>
        <dbReference type="ARBA" id="ARBA00009347"/>
    </source>
</evidence>
<keyword evidence="3" id="KW-0285">Flavoprotein</keyword>